<dbReference type="EMBL" id="CP063845">
    <property type="protein sequence ID" value="UFP94082.1"/>
    <property type="molecule type" value="Genomic_DNA"/>
</dbReference>
<dbReference type="InterPro" id="IPR018971">
    <property type="entry name" value="DUF1997"/>
</dbReference>
<dbReference type="RefSeq" id="WP_230841137.1">
    <property type="nucleotide sequence ID" value="NZ_CP063845.1"/>
</dbReference>
<organism evidence="1 2">
    <name type="scientific">Gloeobacter morelensis MG652769</name>
    <dbReference type="NCBI Taxonomy" id="2781736"/>
    <lineage>
        <taxon>Bacteria</taxon>
        <taxon>Bacillati</taxon>
        <taxon>Cyanobacteriota</taxon>
        <taxon>Cyanophyceae</taxon>
        <taxon>Gloeobacterales</taxon>
        <taxon>Gloeobacteraceae</taxon>
        <taxon>Gloeobacter</taxon>
        <taxon>Gloeobacter morelensis</taxon>
    </lineage>
</organism>
<evidence type="ECO:0000313" key="2">
    <source>
        <dbReference type="Proteomes" id="UP001054846"/>
    </source>
</evidence>
<keyword evidence="2" id="KW-1185">Reference proteome</keyword>
<dbReference type="InterPro" id="IPR023393">
    <property type="entry name" value="START-like_dom_sf"/>
</dbReference>
<reference evidence="1 2" key="1">
    <citation type="journal article" date="2021" name="Genome Biol. Evol.">
        <title>Complete Genome Sequencing of a Novel Gloeobacter Species from a Waterfall Cave in Mexico.</title>
        <authorList>
            <person name="Saw J.H."/>
            <person name="Cardona T."/>
            <person name="Montejano G."/>
        </authorList>
    </citation>
    <scope>NUCLEOTIDE SEQUENCE [LARGE SCALE GENOMIC DNA]</scope>
    <source>
        <strain evidence="1">MG652769</strain>
    </source>
</reference>
<sequence length="171" mass="18862">MSTSLSLKDSQRGDVRLQTDLPPLVSYLRKPDHWIPVGFRPLKVEVAAGAYRLQLPELGALGFRVAPRMALRVVEEDERLYRLYSVPLPEPGYEADFAGLFRLDPAADSVVVFWEANFGIRIALPGFLGMLPQPVVQSAAQAAVSTMNAGICQSLVGNLCRDYRARMTGSR</sequence>
<gene>
    <name evidence="1" type="ORF">ISF26_20320</name>
</gene>
<dbReference type="Pfam" id="PF09366">
    <property type="entry name" value="DUF1997"/>
    <property type="match status" value="1"/>
</dbReference>
<accession>A0ABY3PK82</accession>
<proteinExistence type="predicted"/>
<dbReference type="Gene3D" id="3.30.530.20">
    <property type="match status" value="1"/>
</dbReference>
<dbReference type="Proteomes" id="UP001054846">
    <property type="component" value="Chromosome"/>
</dbReference>
<name>A0ABY3PK82_9CYAN</name>
<protein>
    <submittedName>
        <fullName evidence="1">DUF1997 domain-containing protein</fullName>
    </submittedName>
</protein>
<evidence type="ECO:0000313" key="1">
    <source>
        <dbReference type="EMBL" id="UFP94082.1"/>
    </source>
</evidence>
<dbReference type="SUPFAM" id="SSF55961">
    <property type="entry name" value="Bet v1-like"/>
    <property type="match status" value="1"/>
</dbReference>